<dbReference type="Pfam" id="PF00172">
    <property type="entry name" value="Zn_clus"/>
    <property type="match status" value="1"/>
</dbReference>
<evidence type="ECO:0000256" key="1">
    <source>
        <dbReference type="ARBA" id="ARBA00004123"/>
    </source>
</evidence>
<accession>A0A0B7K8B7</accession>
<dbReference type="PANTHER" id="PTHR37534">
    <property type="entry name" value="TRANSCRIPTIONAL ACTIVATOR PROTEIN UGA3"/>
    <property type="match status" value="1"/>
</dbReference>
<gene>
    <name evidence="4" type="ORF">BN869_000007268_1</name>
</gene>
<keyword evidence="2" id="KW-0539">Nucleus</keyword>
<dbReference type="PROSITE" id="PS50048">
    <property type="entry name" value="ZN2_CY6_FUNGAL_2"/>
    <property type="match status" value="1"/>
</dbReference>
<dbReference type="GO" id="GO:0008270">
    <property type="term" value="F:zinc ion binding"/>
    <property type="evidence" value="ECO:0007669"/>
    <property type="project" value="InterPro"/>
</dbReference>
<dbReference type="Pfam" id="PF11951">
    <property type="entry name" value="Fungal_trans_2"/>
    <property type="match status" value="1"/>
</dbReference>
<dbReference type="SUPFAM" id="SSF57701">
    <property type="entry name" value="Zn2/Cys6 DNA-binding domain"/>
    <property type="match status" value="1"/>
</dbReference>
<dbReference type="SMART" id="SM00066">
    <property type="entry name" value="GAL4"/>
    <property type="match status" value="1"/>
</dbReference>
<feature type="domain" description="Zn(2)-C6 fungal-type" evidence="3">
    <location>
        <begin position="12"/>
        <end position="40"/>
    </location>
</feature>
<dbReference type="EMBL" id="CDPU01000022">
    <property type="protein sequence ID" value="CEO51210.1"/>
    <property type="molecule type" value="Genomic_DNA"/>
</dbReference>
<protein>
    <recommendedName>
        <fullName evidence="3">Zn(2)-C6 fungal-type domain-containing protein</fullName>
    </recommendedName>
</protein>
<dbReference type="InterPro" id="IPR021858">
    <property type="entry name" value="Fun_TF"/>
</dbReference>
<dbReference type="GO" id="GO:0005634">
    <property type="term" value="C:nucleus"/>
    <property type="evidence" value="ECO:0007669"/>
    <property type="project" value="UniProtKB-SubCell"/>
</dbReference>
<evidence type="ECO:0000313" key="4">
    <source>
        <dbReference type="EMBL" id="CEO51210.1"/>
    </source>
</evidence>
<dbReference type="GO" id="GO:0000976">
    <property type="term" value="F:transcription cis-regulatory region binding"/>
    <property type="evidence" value="ECO:0007669"/>
    <property type="project" value="TreeGrafter"/>
</dbReference>
<dbReference type="GO" id="GO:0000981">
    <property type="term" value="F:DNA-binding transcription factor activity, RNA polymerase II-specific"/>
    <property type="evidence" value="ECO:0007669"/>
    <property type="project" value="InterPro"/>
</dbReference>
<dbReference type="AlphaFoldDB" id="A0A0B7K8B7"/>
<sequence length="643" mass="72206">MMRKSVSRSRNGCAVCKSKRLKCDEARPSCSRCERLGITCPGYQKPLKWTRSSRMSQEKHCAPESSLDLSVSREVETPILQEHSPPLGFLEQLDDIFDTGSLDLYDHNTVDSPFSFVPSSEEPNSFQDNASTLVPQSKPWGSSRDGLWTDIFSPPAHGGTGHLQLQTSRQRQTHIYSCDQTPIPQPLRDQSSVLVEYYFKEVCGLMSCYDSPMNPYRSEISNVWSQSQPLYYITQSMAAACLSEVSPNMSLTGRQLRDKAEESLVRESAAGLTDKISLLAVVMLGMSRSWHDAGHLGQKEYDILAKAIEQMDQHHDSVSLAEKQKHFFFYNSLTYWKLLLSFVTDLNLARPETTIFQPQVAEPTAVIDRSEPRVPHPQTGLGIEIQELVSQVGALVRRERKRIRSRRYSSRNDIDTAEAAIQEATRLQADLCAIVLPREATVIDSGDDVTPAAHLLKVAEAYRYMGLLQLFRNFPDLLTFSTSSGTQDQVFQLEHKTNSLSGTSDQCLTDTWLTCLALHILHLVQGIPVSSRSRSIQPLLLVAVCSELSLCRSYGAVASQDSVSVESIASSPVFQSSPSITDILQARRNIISRLSYFENILAAKPVRIMIQLVKQTWRRMDEEQQDLYWMDVMMDGGYETLIG</sequence>
<dbReference type="GO" id="GO:0045944">
    <property type="term" value="P:positive regulation of transcription by RNA polymerase II"/>
    <property type="evidence" value="ECO:0007669"/>
    <property type="project" value="TreeGrafter"/>
</dbReference>
<dbReference type="PANTHER" id="PTHR37534:SF11">
    <property type="entry name" value="ZN(II)2CYS6 TRANSCRIPTION FACTOR (EUROFUNG)"/>
    <property type="match status" value="1"/>
</dbReference>
<dbReference type="Gene3D" id="4.10.240.10">
    <property type="entry name" value="Zn(2)-C6 fungal-type DNA-binding domain"/>
    <property type="match status" value="1"/>
</dbReference>
<reference evidence="4" key="1">
    <citation type="submission" date="2015-01" db="EMBL/GenBank/DDBJ databases">
        <authorList>
            <person name="Durling Mikael"/>
        </authorList>
    </citation>
    <scope>NUCLEOTIDE SEQUENCE</scope>
</reference>
<evidence type="ECO:0000256" key="2">
    <source>
        <dbReference type="ARBA" id="ARBA00023242"/>
    </source>
</evidence>
<evidence type="ECO:0000259" key="3">
    <source>
        <dbReference type="PROSITE" id="PS50048"/>
    </source>
</evidence>
<dbReference type="InterPro" id="IPR036864">
    <property type="entry name" value="Zn2-C6_fun-type_DNA-bd_sf"/>
</dbReference>
<proteinExistence type="predicted"/>
<dbReference type="CDD" id="cd00067">
    <property type="entry name" value="GAL4"/>
    <property type="match status" value="1"/>
</dbReference>
<comment type="subcellular location">
    <subcellularLocation>
        <location evidence="1">Nucleus</location>
    </subcellularLocation>
</comment>
<dbReference type="PROSITE" id="PS00463">
    <property type="entry name" value="ZN2_CY6_FUNGAL_1"/>
    <property type="match status" value="1"/>
</dbReference>
<organism evidence="4">
    <name type="scientific">Bionectria ochroleuca</name>
    <name type="common">Gliocladium roseum</name>
    <dbReference type="NCBI Taxonomy" id="29856"/>
    <lineage>
        <taxon>Eukaryota</taxon>
        <taxon>Fungi</taxon>
        <taxon>Dikarya</taxon>
        <taxon>Ascomycota</taxon>
        <taxon>Pezizomycotina</taxon>
        <taxon>Sordariomycetes</taxon>
        <taxon>Hypocreomycetidae</taxon>
        <taxon>Hypocreales</taxon>
        <taxon>Bionectriaceae</taxon>
        <taxon>Clonostachys</taxon>
    </lineage>
</organism>
<name>A0A0B7K8B7_BIOOC</name>
<dbReference type="InterPro" id="IPR001138">
    <property type="entry name" value="Zn2Cys6_DnaBD"/>
</dbReference>